<protein>
    <submittedName>
        <fullName evidence="3">Uncharacterized protein</fullName>
    </submittedName>
</protein>
<keyword evidence="4" id="KW-1185">Reference proteome</keyword>
<sequence length="110" mass="11889">MKSVKQGTSEGVLSSLLMKVIRSTSEGEAPLMFGRREPVPFAFVAEADRFRSNITPPPRERLSVSQKAGRWLMGLTIVAGLVGSLVIGTPALSVDRPDSQPQQSQASQKH</sequence>
<keyword evidence="2" id="KW-0812">Transmembrane</keyword>
<dbReference type="AlphaFoldDB" id="A0A7W5F513"/>
<dbReference type="EMBL" id="JACHXE010000009">
    <property type="protein sequence ID" value="MBB3080402.1"/>
    <property type="molecule type" value="Genomic_DNA"/>
</dbReference>
<name>A0A7W5F513_9ACTN</name>
<evidence type="ECO:0000256" key="1">
    <source>
        <dbReference type="SAM" id="MobiDB-lite"/>
    </source>
</evidence>
<gene>
    <name evidence="3" type="ORF">FHS41_006951</name>
</gene>
<keyword evidence="2" id="KW-0472">Membrane</keyword>
<comment type="caution">
    <text evidence="3">The sequence shown here is derived from an EMBL/GenBank/DDBJ whole genome shotgun (WGS) entry which is preliminary data.</text>
</comment>
<feature type="compositionally biased region" description="Low complexity" evidence="1">
    <location>
        <begin position="99"/>
        <end position="110"/>
    </location>
</feature>
<evidence type="ECO:0000256" key="2">
    <source>
        <dbReference type="SAM" id="Phobius"/>
    </source>
</evidence>
<keyword evidence="2" id="KW-1133">Transmembrane helix</keyword>
<evidence type="ECO:0000313" key="3">
    <source>
        <dbReference type="EMBL" id="MBB3080402.1"/>
    </source>
</evidence>
<evidence type="ECO:0000313" key="4">
    <source>
        <dbReference type="Proteomes" id="UP000572907"/>
    </source>
</evidence>
<feature type="region of interest" description="Disordered" evidence="1">
    <location>
        <begin position="91"/>
        <end position="110"/>
    </location>
</feature>
<feature type="transmembrane region" description="Helical" evidence="2">
    <location>
        <begin position="71"/>
        <end position="92"/>
    </location>
</feature>
<dbReference type="Proteomes" id="UP000572907">
    <property type="component" value="Unassembled WGS sequence"/>
</dbReference>
<reference evidence="3 4" key="1">
    <citation type="submission" date="2020-08" db="EMBL/GenBank/DDBJ databases">
        <title>Genomic Encyclopedia of Type Strains, Phase III (KMG-III): the genomes of soil and plant-associated and newly described type strains.</title>
        <authorList>
            <person name="Whitman W."/>
        </authorList>
    </citation>
    <scope>NUCLEOTIDE SEQUENCE [LARGE SCALE GENOMIC DNA]</scope>
    <source>
        <strain evidence="3 4">CECT 3237</strain>
    </source>
</reference>
<organism evidence="3 4">
    <name type="scientific">Streptomyces violarus</name>
    <dbReference type="NCBI Taxonomy" id="67380"/>
    <lineage>
        <taxon>Bacteria</taxon>
        <taxon>Bacillati</taxon>
        <taxon>Actinomycetota</taxon>
        <taxon>Actinomycetes</taxon>
        <taxon>Kitasatosporales</taxon>
        <taxon>Streptomycetaceae</taxon>
        <taxon>Streptomyces</taxon>
    </lineage>
</organism>
<proteinExistence type="predicted"/>
<accession>A0A7W5F513</accession>